<name>A0ACC1ATC6_9ROSI</name>
<gene>
    <name evidence="1" type="ORF">Patl1_14514</name>
</gene>
<accession>A0ACC1ATC6</accession>
<protein>
    <submittedName>
        <fullName evidence="1">Uncharacterized protein</fullName>
    </submittedName>
</protein>
<evidence type="ECO:0000313" key="1">
    <source>
        <dbReference type="EMBL" id="KAJ0089913.1"/>
    </source>
</evidence>
<sequence>MAVLVSKPHLGRGNKKMELQNKKNLFKRHQIWRVKKNKRLEINESMAQASSLRYDKQVFSRFDPKIPNVIKCYGDKETIGCEGEKIYNLFLEFCSGGSHYDYINKSYSSSNGLQEVMKYTRDIVKGLFYIHRNGIVHCDIKPGNYILLVPGSGGGFTAKLADFGLAKNMDDEDMEEDSYRGTCIYMAPELVEDKILA</sequence>
<organism evidence="1 2">
    <name type="scientific">Pistacia atlantica</name>
    <dbReference type="NCBI Taxonomy" id="434234"/>
    <lineage>
        <taxon>Eukaryota</taxon>
        <taxon>Viridiplantae</taxon>
        <taxon>Streptophyta</taxon>
        <taxon>Embryophyta</taxon>
        <taxon>Tracheophyta</taxon>
        <taxon>Spermatophyta</taxon>
        <taxon>Magnoliopsida</taxon>
        <taxon>eudicotyledons</taxon>
        <taxon>Gunneridae</taxon>
        <taxon>Pentapetalae</taxon>
        <taxon>rosids</taxon>
        <taxon>malvids</taxon>
        <taxon>Sapindales</taxon>
        <taxon>Anacardiaceae</taxon>
        <taxon>Pistacia</taxon>
    </lineage>
</organism>
<comment type="caution">
    <text evidence="1">The sequence shown here is derived from an EMBL/GenBank/DDBJ whole genome shotgun (WGS) entry which is preliminary data.</text>
</comment>
<proteinExistence type="predicted"/>
<dbReference type="EMBL" id="CM047904">
    <property type="protein sequence ID" value="KAJ0089913.1"/>
    <property type="molecule type" value="Genomic_DNA"/>
</dbReference>
<evidence type="ECO:0000313" key="2">
    <source>
        <dbReference type="Proteomes" id="UP001164250"/>
    </source>
</evidence>
<keyword evidence="2" id="KW-1185">Reference proteome</keyword>
<reference evidence="2" key="1">
    <citation type="journal article" date="2023" name="G3 (Bethesda)">
        <title>Genome assembly and association tests identify interacting loci associated with vigor, precocity, and sex in interspecific pistachio rootstocks.</title>
        <authorList>
            <person name="Palmer W."/>
            <person name="Jacygrad E."/>
            <person name="Sagayaradj S."/>
            <person name="Cavanaugh K."/>
            <person name="Han R."/>
            <person name="Bertier L."/>
            <person name="Beede B."/>
            <person name="Kafkas S."/>
            <person name="Golino D."/>
            <person name="Preece J."/>
            <person name="Michelmore R."/>
        </authorList>
    </citation>
    <scope>NUCLEOTIDE SEQUENCE [LARGE SCALE GENOMIC DNA]</scope>
</reference>
<dbReference type="Proteomes" id="UP001164250">
    <property type="component" value="Chromosome 8"/>
</dbReference>